<name>A0AAE7XIZ6_9CAUD</name>
<evidence type="ECO:0000313" key="2">
    <source>
        <dbReference type="Proteomes" id="UP000827788"/>
    </source>
</evidence>
<proteinExistence type="predicted"/>
<gene>
    <name evidence="1" type="ORF">pEaSNUABM32_00224</name>
</gene>
<protein>
    <submittedName>
        <fullName evidence="1">Uncharacterized protein</fullName>
    </submittedName>
</protein>
<dbReference type="EMBL" id="MZ443774">
    <property type="protein sequence ID" value="QZE57097.1"/>
    <property type="molecule type" value="Genomic_DNA"/>
</dbReference>
<evidence type="ECO:0000313" key="1">
    <source>
        <dbReference type="EMBL" id="QZE57097.1"/>
    </source>
</evidence>
<keyword evidence="2" id="KW-1185">Reference proteome</keyword>
<dbReference type="Proteomes" id="UP000827788">
    <property type="component" value="Segment"/>
</dbReference>
<reference evidence="1 2" key="1">
    <citation type="submission" date="2021-06" db="EMBL/GenBank/DDBJ databases">
        <title>Complete genome sequence of Erwinia phage pEa_SNUABM_32.</title>
        <authorList>
            <person name="Kim S.G."/>
            <person name="Park S.C."/>
        </authorList>
    </citation>
    <scope>NUCLEOTIDE SEQUENCE [LARGE SCALE GENOMIC DNA]</scope>
</reference>
<accession>A0AAE7XIZ6</accession>
<sequence>MTQNIWIKINRFWVDLRFKRSVGGGSKNTPKLHGIGEIFLRLFFQYRAILTTVDTQIIAFFAGQVFFTAVYYSPVCYRSVPSRT</sequence>
<organism evidence="1 2">
    <name type="scientific">Erwinia phage pEa_SNUABM_32</name>
    <dbReference type="NCBI Taxonomy" id="2869555"/>
    <lineage>
        <taxon>Viruses</taxon>
        <taxon>Duplodnaviria</taxon>
        <taxon>Heunggongvirae</taxon>
        <taxon>Uroviricota</taxon>
        <taxon>Caudoviricetes</taxon>
        <taxon>Alexandravirus</taxon>
        <taxon>Alexandravirus SNUABM32</taxon>
    </lineage>
</organism>